<proteinExistence type="inferred from homology"/>
<dbReference type="PANTHER" id="PTHR47245">
    <property type="entry name" value="PEPTIDYLPROLYL ISOMERASE"/>
    <property type="match status" value="1"/>
</dbReference>
<evidence type="ECO:0000256" key="6">
    <source>
        <dbReference type="ARBA" id="ARBA00030642"/>
    </source>
</evidence>
<dbReference type="Proteomes" id="UP001589683">
    <property type="component" value="Unassembled WGS sequence"/>
</dbReference>
<dbReference type="InterPro" id="IPR046357">
    <property type="entry name" value="PPIase_dom_sf"/>
</dbReference>
<keyword evidence="5 8" id="KW-0697">Rotamase</keyword>
<evidence type="ECO:0000256" key="7">
    <source>
        <dbReference type="ARBA" id="ARBA00031484"/>
    </source>
</evidence>
<dbReference type="PANTHER" id="PTHR47245:SF2">
    <property type="entry name" value="PEPTIDYL-PROLYL CIS-TRANS ISOMERASE HP_0175-RELATED"/>
    <property type="match status" value="1"/>
</dbReference>
<evidence type="ECO:0000256" key="2">
    <source>
        <dbReference type="ARBA" id="ARBA00007656"/>
    </source>
</evidence>
<dbReference type="RefSeq" id="WP_213889578.1">
    <property type="nucleotide sequence ID" value="NZ_JAGFNU010000007.1"/>
</dbReference>
<protein>
    <recommendedName>
        <fullName evidence="4">Parvulin-like PPIase</fullName>
        <ecNumber evidence="3">5.2.1.8</ecNumber>
    </recommendedName>
    <alternativeName>
        <fullName evidence="6">Peptidyl-prolyl cis-trans isomerase plp</fullName>
    </alternativeName>
    <alternativeName>
        <fullName evidence="7">Rotamase plp</fullName>
    </alternativeName>
</protein>
<feature type="chain" id="PRO_5045847896" description="Parvulin-like PPIase" evidence="9">
    <location>
        <begin position="24"/>
        <end position="282"/>
    </location>
</feature>
<dbReference type="Pfam" id="PF00639">
    <property type="entry name" value="Rotamase"/>
    <property type="match status" value="1"/>
</dbReference>
<dbReference type="SUPFAM" id="SSF54534">
    <property type="entry name" value="FKBP-like"/>
    <property type="match status" value="1"/>
</dbReference>
<evidence type="ECO:0000313" key="12">
    <source>
        <dbReference type="Proteomes" id="UP001589683"/>
    </source>
</evidence>
<organism evidence="11 12">
    <name type="scientific">Pseudohalocynthiibacter aestuariivivens</name>
    <dbReference type="NCBI Taxonomy" id="1591409"/>
    <lineage>
        <taxon>Bacteria</taxon>
        <taxon>Pseudomonadati</taxon>
        <taxon>Pseudomonadota</taxon>
        <taxon>Alphaproteobacteria</taxon>
        <taxon>Rhodobacterales</taxon>
        <taxon>Paracoccaceae</taxon>
        <taxon>Pseudohalocynthiibacter</taxon>
    </lineage>
</organism>
<dbReference type="InterPro" id="IPR027304">
    <property type="entry name" value="Trigger_fact/SurA_dom_sf"/>
</dbReference>
<evidence type="ECO:0000259" key="10">
    <source>
        <dbReference type="PROSITE" id="PS50198"/>
    </source>
</evidence>
<feature type="domain" description="PpiC" evidence="10">
    <location>
        <begin position="134"/>
        <end position="223"/>
    </location>
</feature>
<reference evidence="11 12" key="1">
    <citation type="submission" date="2024-09" db="EMBL/GenBank/DDBJ databases">
        <authorList>
            <person name="Sun Q."/>
            <person name="Mori K."/>
        </authorList>
    </citation>
    <scope>NUCLEOTIDE SEQUENCE [LARGE SCALE GENOMIC DNA]</scope>
    <source>
        <strain evidence="11 12">CECT 8726</strain>
    </source>
</reference>
<dbReference type="Gene3D" id="3.10.50.40">
    <property type="match status" value="1"/>
</dbReference>
<comment type="similarity">
    <text evidence="2">Belongs to the PpiC/parvulin rotamase family.</text>
</comment>
<dbReference type="GO" id="GO:0016853">
    <property type="term" value="F:isomerase activity"/>
    <property type="evidence" value="ECO:0007669"/>
    <property type="project" value="UniProtKB-KW"/>
</dbReference>
<dbReference type="EMBL" id="JBHMEA010000051">
    <property type="protein sequence ID" value="MFB9233725.1"/>
    <property type="molecule type" value="Genomic_DNA"/>
</dbReference>
<dbReference type="InterPro" id="IPR050245">
    <property type="entry name" value="PrsA_foldase"/>
</dbReference>
<name>A0ABV5JJU9_9RHOB</name>
<evidence type="ECO:0000256" key="1">
    <source>
        <dbReference type="ARBA" id="ARBA00000971"/>
    </source>
</evidence>
<evidence type="ECO:0000256" key="4">
    <source>
        <dbReference type="ARBA" id="ARBA00018370"/>
    </source>
</evidence>
<evidence type="ECO:0000256" key="8">
    <source>
        <dbReference type="PROSITE-ProRule" id="PRU00278"/>
    </source>
</evidence>
<accession>A0ABV5JJU9</accession>
<comment type="catalytic activity">
    <reaction evidence="1">
        <text>[protein]-peptidylproline (omega=180) = [protein]-peptidylproline (omega=0)</text>
        <dbReference type="Rhea" id="RHEA:16237"/>
        <dbReference type="Rhea" id="RHEA-COMP:10747"/>
        <dbReference type="Rhea" id="RHEA-COMP:10748"/>
        <dbReference type="ChEBI" id="CHEBI:83833"/>
        <dbReference type="ChEBI" id="CHEBI:83834"/>
        <dbReference type="EC" id="5.2.1.8"/>
    </reaction>
</comment>
<keyword evidence="9" id="KW-0732">Signal</keyword>
<gene>
    <name evidence="11" type="ORF">ACFFUT_18180</name>
</gene>
<keyword evidence="8 11" id="KW-0413">Isomerase</keyword>
<dbReference type="InterPro" id="IPR023058">
    <property type="entry name" value="PPIase_PpiC_CS"/>
</dbReference>
<evidence type="ECO:0000256" key="9">
    <source>
        <dbReference type="SAM" id="SignalP"/>
    </source>
</evidence>
<dbReference type="PROSITE" id="PS01096">
    <property type="entry name" value="PPIC_PPIASE_1"/>
    <property type="match status" value="1"/>
</dbReference>
<dbReference type="PROSITE" id="PS50198">
    <property type="entry name" value="PPIC_PPIASE_2"/>
    <property type="match status" value="1"/>
</dbReference>
<evidence type="ECO:0000256" key="5">
    <source>
        <dbReference type="ARBA" id="ARBA00023110"/>
    </source>
</evidence>
<dbReference type="EC" id="5.2.1.8" evidence="3"/>
<evidence type="ECO:0000256" key="3">
    <source>
        <dbReference type="ARBA" id="ARBA00013194"/>
    </source>
</evidence>
<dbReference type="SUPFAM" id="SSF109998">
    <property type="entry name" value="Triger factor/SurA peptide-binding domain-like"/>
    <property type="match status" value="1"/>
</dbReference>
<dbReference type="InterPro" id="IPR000297">
    <property type="entry name" value="PPIase_PpiC"/>
</dbReference>
<keyword evidence="12" id="KW-1185">Reference proteome</keyword>
<evidence type="ECO:0000313" key="11">
    <source>
        <dbReference type="EMBL" id="MFB9233725.1"/>
    </source>
</evidence>
<sequence length="282" mass="30455">MSKRNNFWMGATVAVFLASPAFAEGETAETVIATIGETEITLGHMITTKNQLPEQYQSLPDEVLFEGILDQLIQQTVLADSLGGDISGTTKLVIENETRAIMAGEALERIITAAVTEDTIQDAYDTKYANAEPATEYNASHILVDTEDEAKELAQMLSDGSDFAELAREKSTGPSGPSGGLLGWFGAGMMVPEFEAAVLALEVGEISAPVQTQFGWHIVILNETRLQDAPEIETVREELEAEIQQTAVENVITKLTESADITRPETGSFDASLLSNNDLIEN</sequence>
<comment type="caution">
    <text evidence="11">The sequence shown here is derived from an EMBL/GenBank/DDBJ whole genome shotgun (WGS) entry which is preliminary data.</text>
</comment>
<feature type="signal peptide" evidence="9">
    <location>
        <begin position="1"/>
        <end position="23"/>
    </location>
</feature>